<dbReference type="Gene3D" id="3.30.70.2850">
    <property type="match status" value="1"/>
</dbReference>
<dbReference type="SUPFAM" id="SSF64484">
    <property type="entry name" value="beta and beta-prime subunits of DNA dependent RNA-polymerase"/>
    <property type="match status" value="1"/>
</dbReference>
<accession>A0A9P8RQ36</accession>
<evidence type="ECO:0000259" key="10">
    <source>
        <dbReference type="Pfam" id="PF04998"/>
    </source>
</evidence>
<keyword evidence="12" id="KW-1185">Reference proteome</keyword>
<dbReference type="GO" id="GO:0003677">
    <property type="term" value="F:DNA binding"/>
    <property type="evidence" value="ECO:0007669"/>
    <property type="project" value="InterPro"/>
</dbReference>
<dbReference type="InterPro" id="IPR045867">
    <property type="entry name" value="DNA-dir_RpoC_beta_prime"/>
</dbReference>
<dbReference type="InterPro" id="IPR007081">
    <property type="entry name" value="RNA_pol_Rpb1_5"/>
</dbReference>
<dbReference type="Pfam" id="PF04998">
    <property type="entry name" value="RNA_pol_Rpb1_5"/>
    <property type="match status" value="1"/>
</dbReference>
<keyword evidence="4" id="KW-0808">Transferase</keyword>
<keyword evidence="3" id="KW-0240">DNA-directed RNA polymerase</keyword>
<evidence type="ECO:0000256" key="7">
    <source>
        <dbReference type="ARBA" id="ARBA00074245"/>
    </source>
</evidence>
<dbReference type="FunFam" id="1.10.150.390:FF:000005">
    <property type="entry name" value="DNA-directed RNA polymerase subunit"/>
    <property type="match status" value="1"/>
</dbReference>
<dbReference type="Proteomes" id="UP000750711">
    <property type="component" value="Unassembled WGS sequence"/>
</dbReference>
<gene>
    <name evidence="11" type="ORF">GP486_004197</name>
</gene>
<reference evidence="11" key="1">
    <citation type="submission" date="2021-03" db="EMBL/GenBank/DDBJ databases">
        <title>Comparative genomics and phylogenomic investigation of the class Geoglossomycetes provide insights into ecological specialization and systematics.</title>
        <authorList>
            <person name="Melie T."/>
            <person name="Pirro S."/>
            <person name="Miller A.N."/>
            <person name="Quandt A."/>
        </authorList>
    </citation>
    <scope>NUCLEOTIDE SEQUENCE</scope>
    <source>
        <strain evidence="11">CAQ_001_2017</strain>
    </source>
</reference>
<dbReference type="CDD" id="cd02735">
    <property type="entry name" value="RNAP_I_Rpa1_C"/>
    <property type="match status" value="1"/>
</dbReference>
<dbReference type="GO" id="GO:0003899">
    <property type="term" value="F:DNA-directed RNA polymerase activity"/>
    <property type="evidence" value="ECO:0007669"/>
    <property type="project" value="UniProtKB-EC"/>
</dbReference>
<keyword evidence="6" id="KW-0804">Transcription</keyword>
<name>A0A9P8RQ36_9PEZI</name>
<evidence type="ECO:0000313" key="12">
    <source>
        <dbReference type="Proteomes" id="UP000750711"/>
    </source>
</evidence>
<dbReference type="EMBL" id="JAGHQM010000635">
    <property type="protein sequence ID" value="KAH0559290.1"/>
    <property type="molecule type" value="Genomic_DNA"/>
</dbReference>
<dbReference type="EC" id="2.7.7.6" evidence="2"/>
<evidence type="ECO:0000256" key="8">
    <source>
        <dbReference type="ARBA" id="ARBA00074527"/>
    </source>
</evidence>
<feature type="compositionally biased region" description="Acidic residues" evidence="9">
    <location>
        <begin position="201"/>
        <end position="210"/>
    </location>
</feature>
<dbReference type="AlphaFoldDB" id="A0A9P8RQ36"/>
<evidence type="ECO:0000256" key="4">
    <source>
        <dbReference type="ARBA" id="ARBA00022679"/>
    </source>
</evidence>
<feature type="region of interest" description="Disordered" evidence="9">
    <location>
        <begin position="182"/>
        <end position="286"/>
    </location>
</feature>
<keyword evidence="5" id="KW-0548">Nucleotidyltransferase</keyword>
<dbReference type="PANTHER" id="PTHR19376:SF11">
    <property type="entry name" value="DNA-DIRECTED RNA POLYMERASE I SUBUNIT RPA1"/>
    <property type="match status" value="1"/>
</dbReference>
<sequence>MKYLKSIVEPGEAVGIIAGQSIGEPSTQMTLNTFHLAGHSAKNVTLGIPRLREIVMTASDHIATPTMTLIPNPELSDEDCDKFAKAISRLSLAEIIDNVTVIEKIGQGVAYARAKIYSVRLNFYPSKEYQSQYAIRIEDVVRTLEFKFVPRLQRMIRAELKKKGDEKTLKTAAKSDALPVIGQSIGMVEEAGPEGEREDGGSDGDDDDGDATNAKQRANRAEAVSYAAPDEGEEAIASQARRDASPDVDMEDEGIGGSPREAQSEGEDEGSDGLAVQSKKLKADQRAGRIMSRNNDVTNFRFDDKKGEWCDLQLEYSAETAKVLMLTLVENALRDAVIQSIPGLGSCTTSKERIRDDGKETEATVVITEGVNLAAMRDYQDIINPNKIFTNDIAGMLRYYGVEACRANIIREMDAVFKSHGIAVDNRHLNLIADMMTRGGGFTPFNRNGLTSNVNPFMKMSFETTVGFLRDAVLEGDWDDLNSPSSRIVVGRVGRVGTGAFDVLMPVS</sequence>
<evidence type="ECO:0000256" key="6">
    <source>
        <dbReference type="ARBA" id="ARBA00023163"/>
    </source>
</evidence>
<dbReference type="PANTHER" id="PTHR19376">
    <property type="entry name" value="DNA-DIRECTED RNA POLYMERASE"/>
    <property type="match status" value="1"/>
</dbReference>
<dbReference type="Gene3D" id="1.10.150.390">
    <property type="match status" value="1"/>
</dbReference>
<feature type="domain" description="RNA polymerase Rpb1" evidence="10">
    <location>
        <begin position="7"/>
        <end position="453"/>
    </location>
</feature>
<dbReference type="GO" id="GO:0005736">
    <property type="term" value="C:RNA polymerase I complex"/>
    <property type="evidence" value="ECO:0007669"/>
    <property type="project" value="TreeGrafter"/>
</dbReference>
<evidence type="ECO:0000256" key="9">
    <source>
        <dbReference type="SAM" id="MobiDB-lite"/>
    </source>
</evidence>
<evidence type="ECO:0000256" key="1">
    <source>
        <dbReference type="ARBA" id="ARBA00006460"/>
    </source>
</evidence>
<evidence type="ECO:0000256" key="2">
    <source>
        <dbReference type="ARBA" id="ARBA00012418"/>
    </source>
</evidence>
<dbReference type="GO" id="GO:0006351">
    <property type="term" value="P:DNA-templated transcription"/>
    <property type="evidence" value="ECO:0007669"/>
    <property type="project" value="InterPro"/>
</dbReference>
<proteinExistence type="inferred from homology"/>
<protein>
    <recommendedName>
        <fullName evidence="7">DNA-directed RNA polymerase I subunit RPA1</fullName>
        <ecNumber evidence="2">2.7.7.6</ecNumber>
    </recommendedName>
    <alternativeName>
        <fullName evidence="8">DNA-directed RNA polymerase I subunit rpa1</fullName>
    </alternativeName>
</protein>
<comment type="similarity">
    <text evidence="1">Belongs to the RNA polymerase beta' chain family.</text>
</comment>
<comment type="caution">
    <text evidence="11">The sequence shown here is derived from an EMBL/GenBank/DDBJ whole genome shotgun (WGS) entry which is preliminary data.</text>
</comment>
<dbReference type="InterPro" id="IPR047107">
    <property type="entry name" value="DNA-dir_RNA_pol1_lsu_C"/>
</dbReference>
<evidence type="ECO:0000256" key="5">
    <source>
        <dbReference type="ARBA" id="ARBA00022695"/>
    </source>
</evidence>
<evidence type="ECO:0000256" key="3">
    <source>
        <dbReference type="ARBA" id="ARBA00022478"/>
    </source>
</evidence>
<organism evidence="11 12">
    <name type="scientific">Trichoglossum hirsutum</name>
    <dbReference type="NCBI Taxonomy" id="265104"/>
    <lineage>
        <taxon>Eukaryota</taxon>
        <taxon>Fungi</taxon>
        <taxon>Dikarya</taxon>
        <taxon>Ascomycota</taxon>
        <taxon>Pezizomycotina</taxon>
        <taxon>Geoglossomycetes</taxon>
        <taxon>Geoglossales</taxon>
        <taxon>Geoglossaceae</taxon>
        <taxon>Trichoglossum</taxon>
    </lineage>
</organism>
<evidence type="ECO:0000313" key="11">
    <source>
        <dbReference type="EMBL" id="KAH0559290.1"/>
    </source>
</evidence>